<evidence type="ECO:0000256" key="6">
    <source>
        <dbReference type="SAM" id="Phobius"/>
    </source>
</evidence>
<dbReference type="PANTHER" id="PTHR30250">
    <property type="entry name" value="PST FAMILY PREDICTED COLANIC ACID TRANSPORTER"/>
    <property type="match status" value="1"/>
</dbReference>
<feature type="transmembrane region" description="Helical" evidence="6">
    <location>
        <begin position="76"/>
        <end position="102"/>
    </location>
</feature>
<evidence type="ECO:0000256" key="5">
    <source>
        <dbReference type="ARBA" id="ARBA00023136"/>
    </source>
</evidence>
<feature type="transmembrane region" description="Helical" evidence="6">
    <location>
        <begin position="42"/>
        <end position="64"/>
    </location>
</feature>
<evidence type="ECO:0000256" key="2">
    <source>
        <dbReference type="ARBA" id="ARBA00022475"/>
    </source>
</evidence>
<comment type="subcellular location">
    <subcellularLocation>
        <location evidence="1">Cell membrane</location>
        <topology evidence="1">Multi-pass membrane protein</topology>
    </subcellularLocation>
</comment>
<dbReference type="InterPro" id="IPR050833">
    <property type="entry name" value="Poly_Biosynth_Transport"/>
</dbReference>
<feature type="transmembrane region" description="Helical" evidence="6">
    <location>
        <begin position="286"/>
        <end position="308"/>
    </location>
</feature>
<feature type="transmembrane region" description="Helical" evidence="6">
    <location>
        <begin position="244"/>
        <end position="266"/>
    </location>
</feature>
<keyword evidence="2" id="KW-1003">Cell membrane</keyword>
<feature type="transmembrane region" description="Helical" evidence="6">
    <location>
        <begin position="373"/>
        <end position="392"/>
    </location>
</feature>
<feature type="transmembrane region" description="Helical" evidence="6">
    <location>
        <begin position="108"/>
        <end position="129"/>
    </location>
</feature>
<dbReference type="EMBL" id="BAABIE010000010">
    <property type="protein sequence ID" value="GAA4751655.1"/>
    <property type="molecule type" value="Genomic_DNA"/>
</dbReference>
<feature type="transmembrane region" description="Helical" evidence="6">
    <location>
        <begin position="165"/>
        <end position="187"/>
    </location>
</feature>
<evidence type="ECO:0000313" key="7">
    <source>
        <dbReference type="EMBL" id="GAA4751655.1"/>
    </source>
</evidence>
<evidence type="ECO:0000256" key="4">
    <source>
        <dbReference type="ARBA" id="ARBA00022989"/>
    </source>
</evidence>
<sequence length="403" mass="39945">MPKSAVRSLGTVTAGSLVANLLAYLVQLPAGRLLGPAAYGEFAVLLAAMLVFAVPALALQTVVAREVVRGSSTAMLWRLIAVVAAVVAVASVGGAFAMMALADTDAGPAFAALAGAAPLAVIAGGQGFLQGTGRFGLLGGVLAVVGVLRSVPVIIAVVGGGGATWALAAGTLGTIVAAVAVAVVAVLTDPAVGNPAVGNPSVGHAAVPASMVLRASGVQLIIIVAVSVDLLLSRSVLSAHDAGLYALGAVATKAAFWLPQAVGVVFYPRLADPVRSTAALRSATRVLLVIGAVVTLAAAFAGPLVPLVVSADYRPVAGLLWLFAYTGSALAVLQLLLLAVIARDRMRGGLPVAAVLVVEVVLIATVARSVTGLAVLAAVCATASVLSLQLVLRQGDDASTTHR</sequence>
<dbReference type="PANTHER" id="PTHR30250:SF11">
    <property type="entry name" value="O-ANTIGEN TRANSPORTER-RELATED"/>
    <property type="match status" value="1"/>
</dbReference>
<keyword evidence="3 6" id="KW-0812">Transmembrane</keyword>
<organism evidence="7 8">
    <name type="scientific">Gordonia alkaliphila</name>
    <dbReference type="NCBI Taxonomy" id="1053547"/>
    <lineage>
        <taxon>Bacteria</taxon>
        <taxon>Bacillati</taxon>
        <taxon>Actinomycetota</taxon>
        <taxon>Actinomycetes</taxon>
        <taxon>Mycobacteriales</taxon>
        <taxon>Gordoniaceae</taxon>
        <taxon>Gordonia</taxon>
    </lineage>
</organism>
<accession>A0ABP8ZB63</accession>
<comment type="caution">
    <text evidence="7">The sequence shown here is derived from an EMBL/GenBank/DDBJ whole genome shotgun (WGS) entry which is preliminary data.</text>
</comment>
<protein>
    <submittedName>
        <fullName evidence="7">Polysaccharide biosynthesis protein</fullName>
    </submittedName>
</protein>
<dbReference type="Proteomes" id="UP001500822">
    <property type="component" value="Unassembled WGS sequence"/>
</dbReference>
<name>A0ABP8ZB63_9ACTN</name>
<evidence type="ECO:0000256" key="1">
    <source>
        <dbReference type="ARBA" id="ARBA00004651"/>
    </source>
</evidence>
<feature type="transmembrane region" description="Helical" evidence="6">
    <location>
        <begin position="320"/>
        <end position="341"/>
    </location>
</feature>
<keyword evidence="4 6" id="KW-1133">Transmembrane helix</keyword>
<gene>
    <name evidence="7" type="ORF">GCM10023217_22950</name>
</gene>
<feature type="transmembrane region" description="Helical" evidence="6">
    <location>
        <begin position="211"/>
        <end position="232"/>
    </location>
</feature>
<feature type="transmembrane region" description="Helical" evidence="6">
    <location>
        <begin position="348"/>
        <end position="367"/>
    </location>
</feature>
<keyword evidence="8" id="KW-1185">Reference proteome</keyword>
<feature type="transmembrane region" description="Helical" evidence="6">
    <location>
        <begin position="12"/>
        <end position="30"/>
    </location>
</feature>
<evidence type="ECO:0000256" key="3">
    <source>
        <dbReference type="ARBA" id="ARBA00022692"/>
    </source>
</evidence>
<proteinExistence type="predicted"/>
<evidence type="ECO:0000313" key="8">
    <source>
        <dbReference type="Proteomes" id="UP001500822"/>
    </source>
</evidence>
<reference evidence="8" key="1">
    <citation type="journal article" date="2019" name="Int. J. Syst. Evol. Microbiol.">
        <title>The Global Catalogue of Microorganisms (GCM) 10K type strain sequencing project: providing services to taxonomists for standard genome sequencing and annotation.</title>
        <authorList>
            <consortium name="The Broad Institute Genomics Platform"/>
            <consortium name="The Broad Institute Genome Sequencing Center for Infectious Disease"/>
            <person name="Wu L."/>
            <person name="Ma J."/>
        </authorList>
    </citation>
    <scope>NUCLEOTIDE SEQUENCE [LARGE SCALE GENOMIC DNA]</scope>
    <source>
        <strain evidence="8">JCM 18077</strain>
    </source>
</reference>
<keyword evidence="5 6" id="KW-0472">Membrane</keyword>
<feature type="transmembrane region" description="Helical" evidence="6">
    <location>
        <begin position="136"/>
        <end position="159"/>
    </location>
</feature>
<dbReference type="RefSeq" id="WP_345313597.1">
    <property type="nucleotide sequence ID" value="NZ_BAABIE010000010.1"/>
</dbReference>